<organism evidence="18 19">
    <name type="scientific">Rhizobium rhizophilum</name>
    <dbReference type="NCBI Taxonomy" id="1850373"/>
    <lineage>
        <taxon>Bacteria</taxon>
        <taxon>Pseudomonadati</taxon>
        <taxon>Pseudomonadota</taxon>
        <taxon>Alphaproteobacteria</taxon>
        <taxon>Hyphomicrobiales</taxon>
        <taxon>Rhizobiaceae</taxon>
        <taxon>Rhizobium/Agrobacterium group</taxon>
        <taxon>Rhizobium</taxon>
    </lineage>
</organism>
<dbReference type="SMART" id="SM00387">
    <property type="entry name" value="HATPase_c"/>
    <property type="match status" value="1"/>
</dbReference>
<dbReference type="PRINTS" id="PR00344">
    <property type="entry name" value="BCTRLSENSOR"/>
</dbReference>
<comment type="caution">
    <text evidence="18">The sequence shown here is derived from an EMBL/GenBank/DDBJ whole genome shotgun (WGS) entry which is preliminary data.</text>
</comment>
<dbReference type="PROSITE" id="PS50885">
    <property type="entry name" value="HAMP"/>
    <property type="match status" value="1"/>
</dbReference>
<evidence type="ECO:0000256" key="7">
    <source>
        <dbReference type="ARBA" id="ARBA00022679"/>
    </source>
</evidence>
<evidence type="ECO:0000256" key="1">
    <source>
        <dbReference type="ARBA" id="ARBA00000085"/>
    </source>
</evidence>
<evidence type="ECO:0000256" key="14">
    <source>
        <dbReference type="ARBA" id="ARBA00023136"/>
    </source>
</evidence>
<dbReference type="InterPro" id="IPR003594">
    <property type="entry name" value="HATPase_dom"/>
</dbReference>
<evidence type="ECO:0000256" key="6">
    <source>
        <dbReference type="ARBA" id="ARBA00022553"/>
    </source>
</evidence>
<feature type="domain" description="HAMP" evidence="17">
    <location>
        <begin position="199"/>
        <end position="251"/>
    </location>
</feature>
<dbReference type="InterPro" id="IPR003660">
    <property type="entry name" value="HAMP_dom"/>
</dbReference>
<dbReference type="SUPFAM" id="SSF55874">
    <property type="entry name" value="ATPase domain of HSP90 chaperone/DNA topoisomerase II/histidine kinase"/>
    <property type="match status" value="1"/>
</dbReference>
<keyword evidence="6" id="KW-0597">Phosphoprotein</keyword>
<evidence type="ECO:0000256" key="5">
    <source>
        <dbReference type="ARBA" id="ARBA00022519"/>
    </source>
</evidence>
<dbReference type="Proteomes" id="UP000309667">
    <property type="component" value="Unassembled WGS sequence"/>
</dbReference>
<evidence type="ECO:0000256" key="11">
    <source>
        <dbReference type="ARBA" id="ARBA00022840"/>
    </source>
</evidence>
<evidence type="ECO:0000313" key="19">
    <source>
        <dbReference type="Proteomes" id="UP000309667"/>
    </source>
</evidence>
<keyword evidence="7" id="KW-0808">Transferase</keyword>
<dbReference type="PROSITE" id="PS50109">
    <property type="entry name" value="HIS_KIN"/>
    <property type="match status" value="1"/>
</dbReference>
<keyword evidence="8 15" id="KW-0812">Transmembrane</keyword>
<dbReference type="EMBL" id="STGT01000004">
    <property type="protein sequence ID" value="THV12447.1"/>
    <property type="molecule type" value="Genomic_DNA"/>
</dbReference>
<dbReference type="SMART" id="SM00388">
    <property type="entry name" value="HisKA"/>
    <property type="match status" value="1"/>
</dbReference>
<dbReference type="EC" id="2.7.13.3" evidence="3"/>
<comment type="catalytic activity">
    <reaction evidence="1">
        <text>ATP + protein L-histidine = ADP + protein N-phospho-L-histidine.</text>
        <dbReference type="EC" id="2.7.13.3"/>
    </reaction>
</comment>
<keyword evidence="14 15" id="KW-0472">Membrane</keyword>
<evidence type="ECO:0000256" key="4">
    <source>
        <dbReference type="ARBA" id="ARBA00022475"/>
    </source>
</evidence>
<comment type="subcellular location">
    <subcellularLocation>
        <location evidence="2">Cell inner membrane</location>
        <topology evidence="2">Multi-pass membrane protein</topology>
    </subcellularLocation>
</comment>
<protein>
    <recommendedName>
        <fullName evidence="3">histidine kinase</fullName>
        <ecNumber evidence="3">2.7.13.3</ecNumber>
    </recommendedName>
</protein>
<evidence type="ECO:0000256" key="15">
    <source>
        <dbReference type="SAM" id="Phobius"/>
    </source>
</evidence>
<dbReference type="Pfam" id="PF02518">
    <property type="entry name" value="HATPase_c"/>
    <property type="match status" value="1"/>
</dbReference>
<reference evidence="18 19" key="1">
    <citation type="submission" date="2019-04" db="EMBL/GenBank/DDBJ databases">
        <title>Genome sequence of strain 7209-2.</title>
        <authorList>
            <person name="Gao J."/>
            <person name="Sun J."/>
        </authorList>
    </citation>
    <scope>NUCLEOTIDE SEQUENCE [LARGE SCALE GENOMIC DNA]</scope>
    <source>
        <strain evidence="18 19">7209-2</strain>
    </source>
</reference>
<dbReference type="InterPro" id="IPR003661">
    <property type="entry name" value="HisK_dim/P_dom"/>
</dbReference>
<feature type="transmembrane region" description="Helical" evidence="15">
    <location>
        <begin position="28"/>
        <end position="49"/>
    </location>
</feature>
<dbReference type="InterPro" id="IPR036097">
    <property type="entry name" value="HisK_dim/P_sf"/>
</dbReference>
<keyword evidence="19" id="KW-1185">Reference proteome</keyword>
<dbReference type="SUPFAM" id="SSF47384">
    <property type="entry name" value="Homodimeric domain of signal transducing histidine kinase"/>
    <property type="match status" value="1"/>
</dbReference>
<feature type="transmembrane region" description="Helical" evidence="15">
    <location>
        <begin position="179"/>
        <end position="198"/>
    </location>
</feature>
<keyword evidence="13" id="KW-0902">Two-component regulatory system</keyword>
<keyword evidence="12 15" id="KW-1133">Transmembrane helix</keyword>
<evidence type="ECO:0000259" key="17">
    <source>
        <dbReference type="PROSITE" id="PS50885"/>
    </source>
</evidence>
<keyword evidence="4" id="KW-1003">Cell membrane</keyword>
<name>A0ABY2QR07_9HYPH</name>
<keyword evidence="11" id="KW-0067">ATP-binding</keyword>
<dbReference type="InterPro" id="IPR050980">
    <property type="entry name" value="2C_sensor_his_kinase"/>
</dbReference>
<proteinExistence type="predicted"/>
<dbReference type="PANTHER" id="PTHR44936">
    <property type="entry name" value="SENSOR PROTEIN CREC"/>
    <property type="match status" value="1"/>
</dbReference>
<evidence type="ECO:0000256" key="10">
    <source>
        <dbReference type="ARBA" id="ARBA00022777"/>
    </source>
</evidence>
<dbReference type="Gene3D" id="3.30.565.10">
    <property type="entry name" value="Histidine kinase-like ATPase, C-terminal domain"/>
    <property type="match status" value="1"/>
</dbReference>
<accession>A0ABY2QR07</accession>
<evidence type="ECO:0000256" key="9">
    <source>
        <dbReference type="ARBA" id="ARBA00022741"/>
    </source>
</evidence>
<sequence length="462" mass="50667">MRRMSSVPDVRHETRLQRWWRSIDSLRLRTALVVLFGISLVHFGSLFTYHQSLEQELDLANEVRLADQLLTIKRSVMRAPPNERENVAHDFSGGSIDAHWGSTPYAVAGGNGAEIWEPLRRNLRAIAPEIAEDGLIIGPDNQASDDPHLAVVSIKLPDASWINVNLVSWDRKVPPPGGMLVSTTLMAVGAIFVSMLLVRWFTRPLTAVASAAKDFYRGKTVVPVPETGPREVVELAVAFNDMQRRIERLIEDRTQALAAVSHDLKTPITRLRFRAEDLADGVARDAMAGDLAEMERMLDQTLSFLRGDRSDEEVKPIDVVTILETLVDDAVDRGASVELSGAAHAIVMGRRLALKRAFSNLIENALKYGERARVEVIDRQSDVVVTISDEGPGIASEDIERALSPFVRLEPSRNLETGGFGLGLPIAKAIIDGHSGTLRLENRQAGGLVVSVGLPKDGAKPS</sequence>
<dbReference type="CDD" id="cd00075">
    <property type="entry name" value="HATPase"/>
    <property type="match status" value="1"/>
</dbReference>
<dbReference type="Pfam" id="PF00672">
    <property type="entry name" value="HAMP"/>
    <property type="match status" value="1"/>
</dbReference>
<gene>
    <name evidence="18" type="ORF">E9677_16885</name>
</gene>
<evidence type="ECO:0000256" key="12">
    <source>
        <dbReference type="ARBA" id="ARBA00022989"/>
    </source>
</evidence>
<evidence type="ECO:0000259" key="16">
    <source>
        <dbReference type="PROSITE" id="PS50109"/>
    </source>
</evidence>
<dbReference type="SUPFAM" id="SSF158472">
    <property type="entry name" value="HAMP domain-like"/>
    <property type="match status" value="1"/>
</dbReference>
<evidence type="ECO:0000256" key="8">
    <source>
        <dbReference type="ARBA" id="ARBA00022692"/>
    </source>
</evidence>
<dbReference type="PANTHER" id="PTHR44936:SF5">
    <property type="entry name" value="SENSOR HISTIDINE KINASE ENVZ"/>
    <property type="match status" value="1"/>
</dbReference>
<dbReference type="SMART" id="SM00304">
    <property type="entry name" value="HAMP"/>
    <property type="match status" value="1"/>
</dbReference>
<evidence type="ECO:0000313" key="18">
    <source>
        <dbReference type="EMBL" id="THV12447.1"/>
    </source>
</evidence>
<keyword evidence="5" id="KW-0997">Cell inner membrane</keyword>
<dbReference type="Gene3D" id="1.10.287.130">
    <property type="match status" value="1"/>
</dbReference>
<evidence type="ECO:0000256" key="2">
    <source>
        <dbReference type="ARBA" id="ARBA00004429"/>
    </source>
</evidence>
<keyword evidence="9" id="KW-0547">Nucleotide-binding</keyword>
<evidence type="ECO:0000256" key="13">
    <source>
        <dbReference type="ARBA" id="ARBA00023012"/>
    </source>
</evidence>
<keyword evidence="10" id="KW-0418">Kinase</keyword>
<dbReference type="CDD" id="cd00082">
    <property type="entry name" value="HisKA"/>
    <property type="match status" value="1"/>
</dbReference>
<dbReference type="InterPro" id="IPR004358">
    <property type="entry name" value="Sig_transdc_His_kin-like_C"/>
</dbReference>
<dbReference type="CDD" id="cd06225">
    <property type="entry name" value="HAMP"/>
    <property type="match status" value="1"/>
</dbReference>
<feature type="domain" description="Histidine kinase" evidence="16">
    <location>
        <begin position="259"/>
        <end position="458"/>
    </location>
</feature>
<evidence type="ECO:0000256" key="3">
    <source>
        <dbReference type="ARBA" id="ARBA00012438"/>
    </source>
</evidence>
<dbReference type="InterPro" id="IPR036890">
    <property type="entry name" value="HATPase_C_sf"/>
</dbReference>
<dbReference type="InterPro" id="IPR005467">
    <property type="entry name" value="His_kinase_dom"/>
</dbReference>